<dbReference type="EMBL" id="OR979723">
    <property type="protein sequence ID" value="WYD65296.1"/>
    <property type="molecule type" value="Genomic_DNA"/>
</dbReference>
<name>A0AAU6PXI0_9CAUD</name>
<keyword evidence="1" id="KW-1133">Transmembrane helix</keyword>
<evidence type="ECO:0000313" key="2">
    <source>
        <dbReference type="EMBL" id="WYD65296.1"/>
    </source>
</evidence>
<sequence>MDASASVFVWRQYVVIFSSYVATTIHPTFFSWFDSSYWIH</sequence>
<organism evidence="2">
    <name type="scientific">Escherichia phage ETEP102</name>
    <dbReference type="NCBI Taxonomy" id="3117680"/>
    <lineage>
        <taxon>Viruses</taxon>
        <taxon>Duplodnaviria</taxon>
        <taxon>Heunggongvirae</taxon>
        <taxon>Uroviricota</taxon>
        <taxon>Caudoviricetes</taxon>
    </lineage>
</organism>
<evidence type="ECO:0000256" key="1">
    <source>
        <dbReference type="SAM" id="Phobius"/>
    </source>
</evidence>
<reference evidence="2" key="1">
    <citation type="submission" date="2023-12" db="EMBL/GenBank/DDBJ databases">
        <title>Determinants of phage host range in porcine enterotoxigenic Escherichia coli.</title>
        <authorList>
            <person name="Gambino M."/>
            <person name="Broensted L."/>
        </authorList>
    </citation>
    <scope>NUCLEOTIDE SEQUENCE</scope>
</reference>
<accession>A0AAU6PXI0</accession>
<proteinExistence type="predicted"/>
<protein>
    <submittedName>
        <fullName evidence="2">Uncharacterized protein</fullName>
    </submittedName>
</protein>
<gene>
    <name evidence="2" type="ORF">ETEP102_31</name>
</gene>
<feature type="transmembrane region" description="Helical" evidence="1">
    <location>
        <begin position="12"/>
        <end position="33"/>
    </location>
</feature>
<keyword evidence="1" id="KW-0812">Transmembrane</keyword>
<keyword evidence="1" id="KW-0472">Membrane</keyword>